<dbReference type="GO" id="GO:0008176">
    <property type="term" value="F:tRNA (guanine(46)-N7)-methyltransferase activity"/>
    <property type="evidence" value="ECO:0007669"/>
    <property type="project" value="UniProtKB-UniRule"/>
</dbReference>
<evidence type="ECO:0000256" key="3">
    <source>
        <dbReference type="ARBA" id="ARBA00022555"/>
    </source>
</evidence>
<comment type="similarity">
    <text evidence="11">Belongs to the class I-like SAM-binding methyltransferase superfamily. TrmB family.</text>
</comment>
<dbReference type="InterPro" id="IPR003358">
    <property type="entry name" value="tRNA_(Gua-N-7)_MeTrfase_Trmb"/>
</dbReference>
<sequence>MTEKSAMSLPQKRYYRQRAHSNPIADHCFEYPQTPDLMDWSTFYPDKFKQSEDTVNKPLVEFADIGCGYGGLLITLSPMFPQTLMIGMEIRVKVSDYVMDRISALRSQHPEEYQNIACLRTNAMKYLPNFFKKGQLKKMFFLYPDPHFKKAKHKWRIINRSLLAEYAYVLAIGGIVYTVTDVKDLHDWMVQHFTDHPLFQRISEKELEEDPVVDKLYSSTEEGQKVTRNNGDKFLAVFKRIADLTQIVNQ</sequence>
<evidence type="ECO:0000256" key="4">
    <source>
        <dbReference type="ARBA" id="ARBA00022603"/>
    </source>
</evidence>
<dbReference type="Gene3D" id="3.40.50.150">
    <property type="entry name" value="Vaccinia Virus protein VP39"/>
    <property type="match status" value="1"/>
</dbReference>
<dbReference type="InterPro" id="IPR029063">
    <property type="entry name" value="SAM-dependent_MTases_sf"/>
</dbReference>
<dbReference type="Proteomes" id="UP001153712">
    <property type="component" value="Chromosome 5"/>
</dbReference>
<feature type="binding site" evidence="11">
    <location>
        <position position="142"/>
    </location>
    <ligand>
        <name>S-adenosyl-L-methionine</name>
        <dbReference type="ChEBI" id="CHEBI:59789"/>
    </ligand>
</feature>
<name>A0A9N9TWS1_PHYSR</name>
<evidence type="ECO:0000256" key="9">
    <source>
        <dbReference type="ARBA" id="ARBA00023242"/>
    </source>
</evidence>
<dbReference type="Pfam" id="PF02390">
    <property type="entry name" value="Methyltransf_4"/>
    <property type="match status" value="1"/>
</dbReference>
<comment type="function">
    <text evidence="11">Catalyzes the formation of N(7)-methylguanine at position 46 (m7G46) in tRNA.</text>
</comment>
<feature type="binding site" evidence="11">
    <location>
        <begin position="89"/>
        <end position="90"/>
    </location>
    <ligand>
        <name>S-adenosyl-L-methionine</name>
        <dbReference type="ChEBI" id="CHEBI:59789"/>
    </ligand>
</feature>
<proteinExistence type="inferred from homology"/>
<dbReference type="FunFam" id="3.40.50.150:FF:000060">
    <property type="entry name" value="tRNA (guanine-N(7)-)-methyltransferase"/>
    <property type="match status" value="1"/>
</dbReference>
<keyword evidence="14" id="KW-1185">Reference proteome</keyword>
<evidence type="ECO:0000256" key="10">
    <source>
        <dbReference type="ARBA" id="ARBA00060552"/>
    </source>
</evidence>
<keyword evidence="4 11" id="KW-0489">Methyltransferase</keyword>
<dbReference type="NCBIfam" id="TIGR00091">
    <property type="entry name" value="tRNA (guanosine(46)-N7)-methyltransferase TrmB"/>
    <property type="match status" value="1"/>
</dbReference>
<dbReference type="PROSITE" id="PS51625">
    <property type="entry name" value="SAM_MT_TRMB"/>
    <property type="match status" value="1"/>
</dbReference>
<feature type="binding site" evidence="11">
    <location>
        <position position="66"/>
    </location>
    <ligand>
        <name>S-adenosyl-L-methionine</name>
        <dbReference type="ChEBI" id="CHEBI:59789"/>
    </ligand>
</feature>
<feature type="binding site" evidence="11">
    <location>
        <begin position="122"/>
        <end position="123"/>
    </location>
    <ligand>
        <name>S-adenosyl-L-methionine</name>
        <dbReference type="ChEBI" id="CHEBI:59789"/>
    </ligand>
</feature>
<evidence type="ECO:0000256" key="8">
    <source>
        <dbReference type="ARBA" id="ARBA00022884"/>
    </source>
</evidence>
<gene>
    <name evidence="13" type="ORF">PHYEVI_LOCUS8333</name>
</gene>
<evidence type="ECO:0000313" key="13">
    <source>
        <dbReference type="EMBL" id="CAG9862010.1"/>
    </source>
</evidence>
<dbReference type="InterPro" id="IPR025763">
    <property type="entry name" value="Trm8_euk"/>
</dbReference>
<keyword evidence="12" id="KW-1133">Transmembrane helix</keyword>
<keyword evidence="8 11" id="KW-0694">RNA-binding</keyword>
<keyword evidence="6 11" id="KW-0949">S-adenosyl-L-methionine</keyword>
<dbReference type="GO" id="GO:0005634">
    <property type="term" value="C:nucleus"/>
    <property type="evidence" value="ECO:0007669"/>
    <property type="project" value="UniProtKB-SubCell"/>
</dbReference>
<reference evidence="13" key="1">
    <citation type="submission" date="2022-01" db="EMBL/GenBank/DDBJ databases">
        <authorList>
            <person name="King R."/>
        </authorList>
    </citation>
    <scope>NUCLEOTIDE SEQUENCE</scope>
</reference>
<comment type="pathway">
    <text evidence="10 11">tRNA modification; N(7)-methylguanine-tRNA biosynthesis.</text>
</comment>
<feature type="active site" evidence="11">
    <location>
        <position position="145"/>
    </location>
</feature>
<keyword evidence="3 11" id="KW-0820">tRNA-binding</keyword>
<evidence type="ECO:0000256" key="2">
    <source>
        <dbReference type="ARBA" id="ARBA00004123"/>
    </source>
</evidence>
<evidence type="ECO:0000256" key="5">
    <source>
        <dbReference type="ARBA" id="ARBA00022679"/>
    </source>
</evidence>
<dbReference type="HAMAP" id="MF_03055">
    <property type="entry name" value="tRNA_methyltr_TrmB_euk"/>
    <property type="match status" value="1"/>
</dbReference>
<dbReference type="GO" id="GO:0000049">
    <property type="term" value="F:tRNA binding"/>
    <property type="evidence" value="ECO:0007669"/>
    <property type="project" value="UniProtKB-UniRule"/>
</dbReference>
<keyword evidence="7 11" id="KW-0819">tRNA processing</keyword>
<evidence type="ECO:0000256" key="1">
    <source>
        <dbReference type="ARBA" id="ARBA00000142"/>
    </source>
</evidence>
<keyword evidence="9 11" id="KW-0539">Nucleus</keyword>
<keyword evidence="5 11" id="KW-0808">Transferase</keyword>
<comment type="subcellular location">
    <subcellularLocation>
        <location evidence="2 11">Nucleus</location>
    </subcellularLocation>
</comment>
<evidence type="ECO:0000256" key="7">
    <source>
        <dbReference type="ARBA" id="ARBA00022694"/>
    </source>
</evidence>
<organism evidence="13 14">
    <name type="scientific">Phyllotreta striolata</name>
    <name type="common">Striped flea beetle</name>
    <name type="synonym">Crioceris striolata</name>
    <dbReference type="NCBI Taxonomy" id="444603"/>
    <lineage>
        <taxon>Eukaryota</taxon>
        <taxon>Metazoa</taxon>
        <taxon>Ecdysozoa</taxon>
        <taxon>Arthropoda</taxon>
        <taxon>Hexapoda</taxon>
        <taxon>Insecta</taxon>
        <taxon>Pterygota</taxon>
        <taxon>Neoptera</taxon>
        <taxon>Endopterygota</taxon>
        <taxon>Coleoptera</taxon>
        <taxon>Polyphaga</taxon>
        <taxon>Cucujiformia</taxon>
        <taxon>Chrysomeloidea</taxon>
        <taxon>Chrysomelidae</taxon>
        <taxon>Galerucinae</taxon>
        <taxon>Alticini</taxon>
        <taxon>Phyllotreta</taxon>
    </lineage>
</organism>
<comment type="catalytic activity">
    <reaction evidence="1 11">
        <text>guanosine(46) in tRNA + S-adenosyl-L-methionine = N(7)-methylguanosine(46) in tRNA + S-adenosyl-L-homocysteine</text>
        <dbReference type="Rhea" id="RHEA:42708"/>
        <dbReference type="Rhea" id="RHEA-COMP:10188"/>
        <dbReference type="Rhea" id="RHEA-COMP:10189"/>
        <dbReference type="ChEBI" id="CHEBI:57856"/>
        <dbReference type="ChEBI" id="CHEBI:59789"/>
        <dbReference type="ChEBI" id="CHEBI:74269"/>
        <dbReference type="ChEBI" id="CHEBI:74480"/>
        <dbReference type="EC" id="2.1.1.33"/>
    </reaction>
</comment>
<dbReference type="PANTHER" id="PTHR23417">
    <property type="entry name" value="3-DEOXY-D-MANNO-OCTULOSONIC-ACID TRANSFERASE/TRNA GUANINE-N 7 - -METHYLTRANSFERASE"/>
    <property type="match status" value="1"/>
</dbReference>
<evidence type="ECO:0000256" key="11">
    <source>
        <dbReference type="HAMAP-Rule" id="MF_03055"/>
    </source>
</evidence>
<feature type="transmembrane region" description="Helical" evidence="12">
    <location>
        <begin position="162"/>
        <end position="180"/>
    </location>
</feature>
<dbReference type="EC" id="2.1.1.33" evidence="11"/>
<dbReference type="OrthoDB" id="47276at2759"/>
<dbReference type="PANTHER" id="PTHR23417:SF16">
    <property type="entry name" value="TRNA (GUANINE-N(7)-)-METHYLTRANSFERASE"/>
    <property type="match status" value="1"/>
</dbReference>
<protein>
    <recommendedName>
        <fullName evidence="11">tRNA (guanine-N(7)-)-methyltransferase</fullName>
        <ecNumber evidence="11">2.1.1.33</ecNumber>
    </recommendedName>
    <alternativeName>
        <fullName evidence="11">tRNA (guanine(46)-N(7))-methyltransferase</fullName>
    </alternativeName>
    <alternativeName>
        <fullName evidence="11">tRNA(m7G46)-methyltransferase</fullName>
    </alternativeName>
</protein>
<dbReference type="SUPFAM" id="SSF53335">
    <property type="entry name" value="S-adenosyl-L-methionine-dependent methyltransferases"/>
    <property type="match status" value="1"/>
</dbReference>
<evidence type="ECO:0000256" key="6">
    <source>
        <dbReference type="ARBA" id="ARBA00022691"/>
    </source>
</evidence>
<dbReference type="GO" id="GO:0106143">
    <property type="term" value="C:tRNA (m7G46) methyltransferase complex"/>
    <property type="evidence" value="ECO:0007669"/>
    <property type="project" value="UniProtKB-ARBA"/>
</dbReference>
<evidence type="ECO:0000256" key="12">
    <source>
        <dbReference type="SAM" id="Phobius"/>
    </source>
</evidence>
<dbReference type="EMBL" id="OU900098">
    <property type="protein sequence ID" value="CAG9862010.1"/>
    <property type="molecule type" value="Genomic_DNA"/>
</dbReference>
<evidence type="ECO:0000313" key="14">
    <source>
        <dbReference type="Proteomes" id="UP001153712"/>
    </source>
</evidence>
<feature type="binding site" evidence="11">
    <location>
        <begin position="220"/>
        <end position="222"/>
    </location>
    <ligand>
        <name>S-adenosyl-L-methionine</name>
        <dbReference type="ChEBI" id="CHEBI:59789"/>
    </ligand>
</feature>
<dbReference type="AlphaFoldDB" id="A0A9N9TWS1"/>
<keyword evidence="12" id="KW-0812">Transmembrane</keyword>
<keyword evidence="12" id="KW-0472">Membrane</keyword>
<accession>A0A9N9TWS1</accession>